<dbReference type="Proteomes" id="UP000494218">
    <property type="component" value="Unassembled WGS sequence"/>
</dbReference>
<evidence type="ECO:0000313" key="3">
    <source>
        <dbReference type="Proteomes" id="UP000494218"/>
    </source>
</evidence>
<evidence type="ECO:0000313" key="2">
    <source>
        <dbReference type="EMBL" id="VWC52034.1"/>
    </source>
</evidence>
<protein>
    <submittedName>
        <fullName evidence="2">Putative transposase</fullName>
    </submittedName>
</protein>
<dbReference type="InterPro" id="IPR009057">
    <property type="entry name" value="Homeodomain-like_sf"/>
</dbReference>
<reference evidence="2 3" key="1">
    <citation type="submission" date="2019-09" db="EMBL/GenBank/DDBJ databases">
        <authorList>
            <person name="Depoorter E."/>
        </authorList>
    </citation>
    <scope>NUCLEOTIDE SEQUENCE [LARGE SCALE GENOMIC DNA]</scope>
    <source>
        <strain evidence="2">LMG 23254</strain>
    </source>
</reference>
<evidence type="ECO:0000256" key="1">
    <source>
        <dbReference type="SAM" id="MobiDB-lite"/>
    </source>
</evidence>
<organism evidence="2 3">
    <name type="scientific">Burkholderia lata (strain ATCC 17760 / DSM 23089 / LMG 22485 / NCIMB 9086 / R18194 / 383)</name>
    <dbReference type="NCBI Taxonomy" id="482957"/>
    <lineage>
        <taxon>Bacteria</taxon>
        <taxon>Pseudomonadati</taxon>
        <taxon>Pseudomonadota</taxon>
        <taxon>Betaproteobacteria</taxon>
        <taxon>Burkholderiales</taxon>
        <taxon>Burkholderiaceae</taxon>
        <taxon>Burkholderia</taxon>
        <taxon>Burkholderia cepacia complex</taxon>
    </lineage>
</organism>
<dbReference type="InterPro" id="IPR036388">
    <property type="entry name" value="WH-like_DNA-bd_sf"/>
</dbReference>
<sequence>MEQGIKWTQRDYSLAFKLSVVDQVEKGDLAYKEAQRRYGIRGRSTVLVWLRKQGFQDWADPSGRARSGSTMPKQDSKPLTPEQRLKELETQLREAQEKSALFEA</sequence>
<proteinExistence type="predicted"/>
<gene>
    <name evidence="2" type="ORF">BLA23254_07962</name>
</gene>
<dbReference type="Gene3D" id="1.10.10.10">
    <property type="entry name" value="Winged helix-like DNA-binding domain superfamily/Winged helix DNA-binding domain"/>
    <property type="match status" value="1"/>
</dbReference>
<feature type="region of interest" description="Disordered" evidence="1">
    <location>
        <begin position="58"/>
        <end position="83"/>
    </location>
</feature>
<accession>A0A6P2T869</accession>
<dbReference type="EMBL" id="CABVPW010000080">
    <property type="protein sequence ID" value="VWC52034.1"/>
    <property type="molecule type" value="Genomic_DNA"/>
</dbReference>
<dbReference type="AlphaFoldDB" id="A0A6P2T869"/>
<dbReference type="SUPFAM" id="SSF46689">
    <property type="entry name" value="Homeodomain-like"/>
    <property type="match status" value="1"/>
</dbReference>
<name>A0A6P2T869_BURL3</name>